<protein>
    <submittedName>
        <fullName evidence="2">Helix-turn-helix domain-containing protein</fullName>
    </submittedName>
</protein>
<evidence type="ECO:0000313" key="3">
    <source>
        <dbReference type="Proteomes" id="UP001515683"/>
    </source>
</evidence>
<evidence type="ECO:0000259" key="1">
    <source>
        <dbReference type="PROSITE" id="PS50943"/>
    </source>
</evidence>
<dbReference type="RefSeq" id="WP_017349191.1">
    <property type="nucleotide sequence ID" value="NZ_VWXF01000009.1"/>
</dbReference>
<organism evidence="2 3">
    <name type="scientific">Candidatus Pantoea multigeneris</name>
    <dbReference type="NCBI Taxonomy" id="2608357"/>
    <lineage>
        <taxon>Bacteria</taxon>
        <taxon>Pseudomonadati</taxon>
        <taxon>Pseudomonadota</taxon>
        <taxon>Gammaproteobacteria</taxon>
        <taxon>Enterobacterales</taxon>
        <taxon>Erwiniaceae</taxon>
        <taxon>Pantoea</taxon>
    </lineage>
</organism>
<keyword evidence="3" id="KW-1185">Reference proteome</keyword>
<name>A0ABX0RE74_9GAMM</name>
<dbReference type="CDD" id="cd00093">
    <property type="entry name" value="HTH_XRE"/>
    <property type="match status" value="1"/>
</dbReference>
<dbReference type="EMBL" id="VWXF01000009">
    <property type="protein sequence ID" value="NIF23662.1"/>
    <property type="molecule type" value="Genomic_DNA"/>
</dbReference>
<dbReference type="InterPro" id="IPR010982">
    <property type="entry name" value="Lambda_DNA-bd_dom_sf"/>
</dbReference>
<proteinExistence type="predicted"/>
<dbReference type="Gene3D" id="1.10.260.40">
    <property type="entry name" value="lambda repressor-like DNA-binding domains"/>
    <property type="match status" value="1"/>
</dbReference>
<dbReference type="Pfam" id="PF01381">
    <property type="entry name" value="HTH_3"/>
    <property type="match status" value="1"/>
</dbReference>
<gene>
    <name evidence="2" type="ORF">F3J40_18960</name>
</gene>
<reference evidence="2 3" key="1">
    <citation type="journal article" date="2019" name="bioRxiv">
        <title>Bacteria contribute to plant secondary compound degradation in a generalist herbivore system.</title>
        <authorList>
            <person name="Francoeur C.B."/>
            <person name="Khadempour L."/>
            <person name="Moreira-Soto R.D."/>
            <person name="Gotting K."/>
            <person name="Book A.J."/>
            <person name="Pinto-Tomas A.A."/>
            <person name="Keefover-Ring K."/>
            <person name="Currie C.R."/>
        </authorList>
    </citation>
    <scope>NUCLEOTIDE SEQUENCE [LARGE SCALE GENOMIC DNA]</scope>
    <source>
        <strain evidence="2">Acro-835</strain>
    </source>
</reference>
<dbReference type="SUPFAM" id="SSF47413">
    <property type="entry name" value="lambda repressor-like DNA-binding domains"/>
    <property type="match status" value="1"/>
</dbReference>
<feature type="domain" description="HTH cro/C1-type" evidence="1">
    <location>
        <begin position="48"/>
        <end position="91"/>
    </location>
</feature>
<dbReference type="PROSITE" id="PS50943">
    <property type="entry name" value="HTH_CROC1"/>
    <property type="match status" value="1"/>
</dbReference>
<dbReference type="InterPro" id="IPR001387">
    <property type="entry name" value="Cro/C1-type_HTH"/>
</dbReference>
<sequence>MVDKRILRIQENIMRQHERGTASDEALADINSIVAEAKGKATMTGDQIRELRKREQLSQSQLATHMYLTANCIQKWERGVTHPKGPALAMLELIEKKGLAFLIS</sequence>
<dbReference type="Proteomes" id="UP001515683">
    <property type="component" value="Unassembled WGS sequence"/>
</dbReference>
<comment type="caution">
    <text evidence="2">The sequence shown here is derived from an EMBL/GenBank/DDBJ whole genome shotgun (WGS) entry which is preliminary data.</text>
</comment>
<evidence type="ECO:0000313" key="2">
    <source>
        <dbReference type="EMBL" id="NIF23662.1"/>
    </source>
</evidence>
<accession>A0ABX0RE74</accession>